<feature type="region of interest" description="Disordered" evidence="1">
    <location>
        <begin position="845"/>
        <end position="915"/>
    </location>
</feature>
<reference evidence="5 6" key="1">
    <citation type="submission" date="2020-12" db="EMBL/GenBank/DDBJ databases">
        <authorList>
            <person name="Zhou J."/>
        </authorList>
    </citation>
    <scope>NUCLEOTIDE SEQUENCE [LARGE SCALE GENOMIC DNA]</scope>
    <source>
        <strain evidence="5 6">CCUG 61299</strain>
    </source>
</reference>
<feature type="chain" id="PRO_5032680603" evidence="3">
    <location>
        <begin position="36"/>
        <end position="915"/>
    </location>
</feature>
<feature type="domain" description="VWFA" evidence="4">
    <location>
        <begin position="60"/>
        <end position="298"/>
    </location>
</feature>
<dbReference type="PROSITE" id="PS50234">
    <property type="entry name" value="VWFA"/>
    <property type="match status" value="1"/>
</dbReference>
<dbReference type="InterPro" id="IPR002035">
    <property type="entry name" value="VWF_A"/>
</dbReference>
<evidence type="ECO:0000256" key="3">
    <source>
        <dbReference type="SAM" id="SignalP"/>
    </source>
</evidence>
<keyword evidence="2" id="KW-1133">Transmembrane helix</keyword>
<dbReference type="Proteomes" id="UP000595895">
    <property type="component" value="Chromosome"/>
</dbReference>
<feature type="signal peptide" evidence="3">
    <location>
        <begin position="1"/>
        <end position="35"/>
    </location>
</feature>
<feature type="transmembrane region" description="Helical" evidence="2">
    <location>
        <begin position="675"/>
        <end position="697"/>
    </location>
</feature>
<protein>
    <submittedName>
        <fullName evidence="5">VWA domain-containing protein</fullName>
    </submittedName>
</protein>
<evidence type="ECO:0000256" key="2">
    <source>
        <dbReference type="SAM" id="Phobius"/>
    </source>
</evidence>
<keyword evidence="3" id="KW-0732">Signal</keyword>
<evidence type="ECO:0000313" key="5">
    <source>
        <dbReference type="EMBL" id="QQM67729.1"/>
    </source>
</evidence>
<dbReference type="EMBL" id="CP066802">
    <property type="protein sequence ID" value="QQM67729.1"/>
    <property type="molecule type" value="Genomic_DNA"/>
</dbReference>
<feature type="compositionally biased region" description="Low complexity" evidence="1">
    <location>
        <begin position="857"/>
        <end position="868"/>
    </location>
</feature>
<sequence length="915" mass="94529">MTASLQRAPRRLLASVYALCLVASLVLGLSPQVQAQEPPAPQSGGMAKFGACLAGQGHGSLVLLMDQSGSLTSTDPDKSRVVSAKYLAERLNDFSKRTGFTLDVRVAGFADVYNPQGQWASLNDSSMPQVAEAITNVGDAIKDYDTDYWTALEGARQDLADHAQDGCQAVIWFSDGAFDLDVREGSAAQEQVGDTKPYAPGASLTSEAGVGAAEKKGAEDLCRATGLADQLRSSGITLIGVGLSTGGADFGLMHRVVSGGGDYAARNGVVACGDVSEPEGAFYQVSDIDSLLLAFDLVSAPGTQVSQSNALICQGAVCQEGETSFVLDSTLQAVHILATADVEGLEVHVMPPGASTAVSLPSTTKGPQTQHGIRSEWLTGKTLQIDLSAKDISSWDGQWRLTFVDKQASSQGRQAHINTHLSSPLTLSWQNLADTPLRQGETIDGAQIALLERAGGAVVDSSRIKGSVSYSVSLFDAQGQQHKLLESSDLSRLQQPLSLQIGPDVPLGAATLTTSVTVTTAAVTVGGQSIEGTTLAPTLSSVPVTVNPPLDFPVLAKQADFGLLEEQVSASTELAVTGPGCVWLEPDDVVLTGAPAEAGTIKISSTASNQDNCVSVEEGATAALPLTLSVSDHANGALTGALKVSVAPKDHPERAQQIEVPFTADMRRPLDVGTAWTAFVLVLLAGIGLPLAALYLFRFLAGRIRPGLLTSGVKVVEVPGPGQGASISFALPELETRSVRQPVRELQVAGYRLRVHLGWSPTSLPEVRLVEPKVPSVSGVLVGARNGCARLPLEIRGHWVAVADQPDSPSRVSLLVLAADSDPQTIGAITADAAERLGRTVAESFPAAPQASTGPDVGAVGAANPFAPAGGGPVPDGGTAGNPFAAQPEAFNPFAPGPGRGGSPNPFGPVGGQQL</sequence>
<organism evidence="5 6">
    <name type="scientific">Actinomyces weissii</name>
    <dbReference type="NCBI Taxonomy" id="675090"/>
    <lineage>
        <taxon>Bacteria</taxon>
        <taxon>Bacillati</taxon>
        <taxon>Actinomycetota</taxon>
        <taxon>Actinomycetes</taxon>
        <taxon>Actinomycetales</taxon>
        <taxon>Actinomycetaceae</taxon>
        <taxon>Actinomyces</taxon>
    </lineage>
</organism>
<proteinExistence type="predicted"/>
<dbReference type="InterPro" id="IPR036465">
    <property type="entry name" value="vWFA_dom_sf"/>
</dbReference>
<accession>A0A7T7MAJ8</accession>
<evidence type="ECO:0000259" key="4">
    <source>
        <dbReference type="PROSITE" id="PS50234"/>
    </source>
</evidence>
<keyword evidence="6" id="KW-1185">Reference proteome</keyword>
<dbReference type="KEGG" id="awe:JG540_02275"/>
<gene>
    <name evidence="5" type="ORF">JG540_02275</name>
</gene>
<name>A0A7T7MAJ8_9ACTO</name>
<feature type="compositionally biased region" description="Gly residues" evidence="1">
    <location>
        <begin position="869"/>
        <end position="880"/>
    </location>
</feature>
<evidence type="ECO:0000313" key="6">
    <source>
        <dbReference type="Proteomes" id="UP000595895"/>
    </source>
</evidence>
<evidence type="ECO:0000256" key="1">
    <source>
        <dbReference type="SAM" id="MobiDB-lite"/>
    </source>
</evidence>
<dbReference type="AlphaFoldDB" id="A0A7T7MAJ8"/>
<keyword evidence="2" id="KW-0472">Membrane</keyword>
<dbReference type="RefSeq" id="WP_200276680.1">
    <property type="nucleotide sequence ID" value="NZ_CP066802.1"/>
</dbReference>
<dbReference type="CDD" id="cd00198">
    <property type="entry name" value="vWFA"/>
    <property type="match status" value="1"/>
</dbReference>
<keyword evidence="2" id="KW-0812">Transmembrane</keyword>
<dbReference type="SUPFAM" id="SSF53300">
    <property type="entry name" value="vWA-like"/>
    <property type="match status" value="1"/>
</dbReference>
<dbReference type="Gene3D" id="3.40.50.410">
    <property type="entry name" value="von Willebrand factor, type A domain"/>
    <property type="match status" value="1"/>
</dbReference>